<gene>
    <name evidence="1" type="ORF">ACFOHJ_11835</name>
</gene>
<sequence length="100" mass="10913">MKPHSLMWRAARWVISRAANLTPEVVYYADGWPAKINGKLTEFKNVDDGEQSAFATAAIAICCASHAQLKIGDTMTAKMSGVTRRKIGVGDFEVSVRRAA</sequence>
<reference evidence="2" key="1">
    <citation type="journal article" date="2019" name="Int. J. Syst. Evol. Microbiol.">
        <title>The Global Catalogue of Microorganisms (GCM) 10K type strain sequencing project: providing services to taxonomists for standard genome sequencing and annotation.</title>
        <authorList>
            <consortium name="The Broad Institute Genomics Platform"/>
            <consortium name="The Broad Institute Genome Sequencing Center for Infectious Disease"/>
            <person name="Wu L."/>
            <person name="Ma J."/>
        </authorList>
    </citation>
    <scope>NUCLEOTIDE SEQUENCE [LARGE SCALE GENOMIC DNA]</scope>
    <source>
        <strain evidence="2">KCTC 52165</strain>
    </source>
</reference>
<protein>
    <submittedName>
        <fullName evidence="1">Uncharacterized protein</fullName>
    </submittedName>
</protein>
<dbReference type="EMBL" id="JBHRTK010000012">
    <property type="protein sequence ID" value="MFC3206906.1"/>
    <property type="molecule type" value="Genomic_DNA"/>
</dbReference>
<evidence type="ECO:0000313" key="2">
    <source>
        <dbReference type="Proteomes" id="UP001595583"/>
    </source>
</evidence>
<organism evidence="1 2">
    <name type="scientific">Aquamicrobium soli</name>
    <dbReference type="NCBI Taxonomy" id="1811518"/>
    <lineage>
        <taxon>Bacteria</taxon>
        <taxon>Pseudomonadati</taxon>
        <taxon>Pseudomonadota</taxon>
        <taxon>Alphaproteobacteria</taxon>
        <taxon>Hyphomicrobiales</taxon>
        <taxon>Phyllobacteriaceae</taxon>
        <taxon>Aquamicrobium</taxon>
    </lineage>
</organism>
<accession>A0ABV7KD22</accession>
<name>A0ABV7KD22_9HYPH</name>
<dbReference type="RefSeq" id="WP_378220707.1">
    <property type="nucleotide sequence ID" value="NZ_JBHRTK010000012.1"/>
</dbReference>
<proteinExistence type="predicted"/>
<evidence type="ECO:0000313" key="1">
    <source>
        <dbReference type="EMBL" id="MFC3206906.1"/>
    </source>
</evidence>
<dbReference type="Proteomes" id="UP001595583">
    <property type="component" value="Unassembled WGS sequence"/>
</dbReference>
<comment type="caution">
    <text evidence="1">The sequence shown here is derived from an EMBL/GenBank/DDBJ whole genome shotgun (WGS) entry which is preliminary data.</text>
</comment>
<keyword evidence="2" id="KW-1185">Reference proteome</keyword>